<accession>S6BLI0</accession>
<organism evidence="1">
    <name type="scientific">Babesia bovis</name>
    <dbReference type="NCBI Taxonomy" id="5865"/>
    <lineage>
        <taxon>Eukaryota</taxon>
        <taxon>Sar</taxon>
        <taxon>Alveolata</taxon>
        <taxon>Apicomplexa</taxon>
        <taxon>Aconoidasida</taxon>
        <taxon>Piroplasmida</taxon>
        <taxon>Babesiidae</taxon>
        <taxon>Babesia</taxon>
    </lineage>
</organism>
<name>S6BLI0_BABBO</name>
<proteinExistence type="evidence at transcript level"/>
<evidence type="ECO:0000313" key="1">
    <source>
        <dbReference type="EMBL" id="BAN64857.1"/>
    </source>
</evidence>
<dbReference type="AlphaFoldDB" id="S6BLI0"/>
<dbReference type="EMBL" id="AK441063">
    <property type="protein sequence ID" value="BAN64857.1"/>
    <property type="molecule type" value="mRNA"/>
</dbReference>
<protein>
    <submittedName>
        <fullName evidence="1">Uncharacterized protein</fullName>
    </submittedName>
</protein>
<reference evidence="1" key="1">
    <citation type="journal article" date="2014" name="BMC Genomics">
        <title>The Babesia bovis gene and promoter model: an update from full-length EST analysis.</title>
        <authorList>
            <person name="Yamagishi J."/>
            <person name="Wakaguri H."/>
            <person name="Yokoyama N."/>
            <person name="Yamashita R."/>
            <person name="Suzuki Y."/>
            <person name="Xuan X."/>
            <person name="Igarashi I."/>
        </authorList>
    </citation>
    <scope>NUCLEOTIDE SEQUENCE</scope>
    <source>
        <strain evidence="1">Texas</strain>
    </source>
</reference>
<dbReference type="EMBL" id="AK442390">
    <property type="protein sequence ID" value="BAN66184.1"/>
    <property type="molecule type" value="mRNA"/>
</dbReference>
<sequence length="63" mass="6920">MRLSYNIMFWLCTYSAVDSSITSISGASFWSNFTGCLVSTLRIGLLSVEARCLIALNPMNVPP</sequence>